<name>A0A0D7AEZ6_9AGAR</name>
<dbReference type="EC" id="3.6.1.43" evidence="6"/>
<comment type="similarity">
    <text evidence="6">Belongs to the dolichyldiphosphatase family.</text>
</comment>
<dbReference type="AlphaFoldDB" id="A0A0D7AEZ6"/>
<dbReference type="GO" id="GO:0006487">
    <property type="term" value="P:protein N-linked glycosylation"/>
    <property type="evidence" value="ECO:0007669"/>
    <property type="project" value="UniProtKB-UniRule"/>
</dbReference>
<evidence type="ECO:0000313" key="8">
    <source>
        <dbReference type="EMBL" id="KIY49947.1"/>
    </source>
</evidence>
<sequence>MSGNYTVNGLGPRTSLDLTHVLYNDESAFSLSLALMTLSPILLMPAYAALAVQTREYIILVMWAGQFMCEGFNWILKHIFKENRPYDEMGNGYGFPSSHSQYMGYFASFLFCHLYFRHRFASTGFTVIDQLWRCVVYCAIAFWSMLVAYSRYKLMYHTRRQVLCGYGFGVLCGVSLYFVAELIPGWWPRSYLGQIKIFLLENPISTWFQLRDGWAIWTDGGRALEWERWRDEWDRRRNLKQSKRDT</sequence>
<feature type="transmembrane region" description="Helical" evidence="6">
    <location>
        <begin position="130"/>
        <end position="150"/>
    </location>
</feature>
<dbReference type="SUPFAM" id="SSF48317">
    <property type="entry name" value="Acid phosphatase/Vanadium-dependent haloperoxidase"/>
    <property type="match status" value="1"/>
</dbReference>
<evidence type="ECO:0000256" key="1">
    <source>
        <dbReference type="ARBA" id="ARBA00004141"/>
    </source>
</evidence>
<comment type="subcellular location">
    <subcellularLocation>
        <location evidence="6">Endoplasmic reticulum membrane</location>
        <topology evidence="6">Multi-pass membrane protein</topology>
    </subcellularLocation>
    <subcellularLocation>
        <location evidence="1">Membrane</location>
        <topology evidence="1">Multi-pass membrane protein</topology>
    </subcellularLocation>
</comment>
<dbReference type="UniPathway" id="UPA00378"/>
<dbReference type="OrthoDB" id="302705at2759"/>
<keyword evidence="4 6" id="KW-1133">Transmembrane helix</keyword>
<protein>
    <recommendedName>
        <fullName evidence="6">Dolichyldiphosphatase</fullName>
        <ecNumber evidence="6">3.6.1.43</ecNumber>
    </recommendedName>
</protein>
<dbReference type="Pfam" id="PF01569">
    <property type="entry name" value="PAP2"/>
    <property type="match status" value="1"/>
</dbReference>
<dbReference type="SMART" id="SM00014">
    <property type="entry name" value="acidPPc"/>
    <property type="match status" value="1"/>
</dbReference>
<comment type="function">
    <text evidence="6">Required for efficient N-glycosylation. Necessary for maintaining optimal levels of dolichol-linked oligosaccharides. Hydrolyzes dolichyl pyrophosphate at a very high rate and dolichyl monophosphate at a much lower rate. Does not act on phosphatidate.</text>
</comment>
<proteinExistence type="inferred from homology"/>
<feature type="transmembrane region" description="Helical" evidence="6">
    <location>
        <begin position="28"/>
        <end position="50"/>
    </location>
</feature>
<feature type="domain" description="Phosphatidic acid phosphatase type 2/haloperoxidase" evidence="7">
    <location>
        <begin position="59"/>
        <end position="177"/>
    </location>
</feature>
<evidence type="ECO:0000256" key="5">
    <source>
        <dbReference type="ARBA" id="ARBA00023136"/>
    </source>
</evidence>
<dbReference type="CDD" id="cd03382">
    <property type="entry name" value="PAP2_dolichyldiphosphatase"/>
    <property type="match status" value="1"/>
</dbReference>
<dbReference type="PANTHER" id="PTHR11247">
    <property type="entry name" value="PALMITOYL-PROTEIN THIOESTERASE/DOLICHYLDIPHOSPHATASE 1"/>
    <property type="match status" value="1"/>
</dbReference>
<evidence type="ECO:0000256" key="4">
    <source>
        <dbReference type="ARBA" id="ARBA00022989"/>
    </source>
</evidence>
<feature type="transmembrane region" description="Helical" evidence="6">
    <location>
        <begin position="162"/>
        <end position="180"/>
    </location>
</feature>
<dbReference type="GO" id="GO:0005789">
    <property type="term" value="C:endoplasmic reticulum membrane"/>
    <property type="evidence" value="ECO:0007669"/>
    <property type="project" value="UniProtKB-SubCell"/>
</dbReference>
<keyword evidence="3 6" id="KW-0378">Hydrolase</keyword>
<evidence type="ECO:0000256" key="2">
    <source>
        <dbReference type="ARBA" id="ARBA00022692"/>
    </source>
</evidence>
<dbReference type="InterPro" id="IPR039667">
    <property type="entry name" value="Dolichyldiphosphatase_PAP2"/>
</dbReference>
<dbReference type="EMBL" id="KN881696">
    <property type="protein sequence ID" value="KIY49947.1"/>
    <property type="molecule type" value="Genomic_DNA"/>
</dbReference>
<dbReference type="InterPro" id="IPR036938">
    <property type="entry name" value="PAP2/HPO_sf"/>
</dbReference>
<dbReference type="Gene3D" id="1.20.144.10">
    <property type="entry name" value="Phosphatidic acid phosphatase type 2/haloperoxidase"/>
    <property type="match status" value="1"/>
</dbReference>
<organism evidence="8 9">
    <name type="scientific">Fistulina hepatica ATCC 64428</name>
    <dbReference type="NCBI Taxonomy" id="1128425"/>
    <lineage>
        <taxon>Eukaryota</taxon>
        <taxon>Fungi</taxon>
        <taxon>Dikarya</taxon>
        <taxon>Basidiomycota</taxon>
        <taxon>Agaricomycotina</taxon>
        <taxon>Agaricomycetes</taxon>
        <taxon>Agaricomycetidae</taxon>
        <taxon>Agaricales</taxon>
        <taxon>Fistulinaceae</taxon>
        <taxon>Fistulina</taxon>
    </lineage>
</organism>
<dbReference type="PANTHER" id="PTHR11247:SF1">
    <property type="entry name" value="DOLICHYLDIPHOSPHATASE 1"/>
    <property type="match status" value="1"/>
</dbReference>
<keyword evidence="6" id="KW-0256">Endoplasmic reticulum</keyword>
<dbReference type="GO" id="GO:0008610">
    <property type="term" value="P:lipid biosynthetic process"/>
    <property type="evidence" value="ECO:0007669"/>
    <property type="project" value="TreeGrafter"/>
</dbReference>
<reference evidence="8 9" key="1">
    <citation type="journal article" date="2015" name="Fungal Genet. Biol.">
        <title>Evolution of novel wood decay mechanisms in Agaricales revealed by the genome sequences of Fistulina hepatica and Cylindrobasidium torrendii.</title>
        <authorList>
            <person name="Floudas D."/>
            <person name="Held B.W."/>
            <person name="Riley R."/>
            <person name="Nagy L.G."/>
            <person name="Koehler G."/>
            <person name="Ransdell A.S."/>
            <person name="Younus H."/>
            <person name="Chow J."/>
            <person name="Chiniquy J."/>
            <person name="Lipzen A."/>
            <person name="Tritt A."/>
            <person name="Sun H."/>
            <person name="Haridas S."/>
            <person name="LaButti K."/>
            <person name="Ohm R.A."/>
            <person name="Kues U."/>
            <person name="Blanchette R.A."/>
            <person name="Grigoriev I.V."/>
            <person name="Minto R.E."/>
            <person name="Hibbett D.S."/>
        </authorList>
    </citation>
    <scope>NUCLEOTIDE SEQUENCE [LARGE SCALE GENOMIC DNA]</scope>
    <source>
        <strain evidence="8 9">ATCC 64428</strain>
    </source>
</reference>
<keyword evidence="9" id="KW-1185">Reference proteome</keyword>
<dbReference type="InterPro" id="IPR000326">
    <property type="entry name" value="PAP2/HPO"/>
</dbReference>
<comment type="pathway">
    <text evidence="6">Protein modification; protein glycosylation.</text>
</comment>
<dbReference type="GO" id="GO:0047874">
    <property type="term" value="F:dolichyldiphosphatase activity"/>
    <property type="evidence" value="ECO:0007669"/>
    <property type="project" value="UniProtKB-UniRule"/>
</dbReference>
<keyword evidence="2 6" id="KW-0812">Transmembrane</keyword>
<accession>A0A0D7AEZ6</accession>
<comment type="catalytic activity">
    <reaction evidence="6">
        <text>a di-trans,poly-cis-dolichyl diphosphate + H2O = a di-trans,poly-cis-dolichyl phosphate + phosphate + H(+)</text>
        <dbReference type="Rhea" id="RHEA:14385"/>
        <dbReference type="Rhea" id="RHEA-COMP:19498"/>
        <dbReference type="Rhea" id="RHEA-COMP:19506"/>
        <dbReference type="ChEBI" id="CHEBI:15377"/>
        <dbReference type="ChEBI" id="CHEBI:15378"/>
        <dbReference type="ChEBI" id="CHEBI:43474"/>
        <dbReference type="ChEBI" id="CHEBI:57497"/>
        <dbReference type="ChEBI" id="CHEBI:57683"/>
        <dbReference type="EC" id="3.6.1.43"/>
    </reaction>
</comment>
<feature type="transmembrane region" description="Helical" evidence="6">
    <location>
        <begin position="57"/>
        <end position="76"/>
    </location>
</feature>
<gene>
    <name evidence="8" type="ORF">FISHEDRAFT_40191</name>
</gene>
<evidence type="ECO:0000259" key="7">
    <source>
        <dbReference type="SMART" id="SM00014"/>
    </source>
</evidence>
<keyword evidence="5 6" id="KW-0472">Membrane</keyword>
<evidence type="ECO:0000256" key="3">
    <source>
        <dbReference type="ARBA" id="ARBA00022801"/>
    </source>
</evidence>
<evidence type="ECO:0000313" key="9">
    <source>
        <dbReference type="Proteomes" id="UP000054144"/>
    </source>
</evidence>
<dbReference type="Proteomes" id="UP000054144">
    <property type="component" value="Unassembled WGS sequence"/>
</dbReference>
<evidence type="ECO:0000256" key="6">
    <source>
        <dbReference type="RuleBase" id="RU367078"/>
    </source>
</evidence>